<dbReference type="InterPro" id="IPR045854">
    <property type="entry name" value="NO2/SO3_Rdtase_4Fe4S_sf"/>
</dbReference>
<dbReference type="RefSeq" id="WP_092528442.1">
    <property type="nucleotide sequence ID" value="NZ_FOWW01000001.1"/>
</dbReference>
<dbReference type="Gene3D" id="3.90.480.10">
    <property type="entry name" value="Sulfite Reductase Hemoprotein,Domain 2"/>
    <property type="match status" value="1"/>
</dbReference>
<dbReference type="PANTHER" id="PTHR32439">
    <property type="entry name" value="FERREDOXIN--NITRITE REDUCTASE, CHLOROPLASTIC"/>
    <property type="match status" value="1"/>
</dbReference>
<keyword evidence="4" id="KW-0560">Oxidoreductase</keyword>
<evidence type="ECO:0000259" key="8">
    <source>
        <dbReference type="Pfam" id="PF03460"/>
    </source>
</evidence>
<dbReference type="PANTHER" id="PTHR32439:SF9">
    <property type="entry name" value="BLR3264 PROTEIN"/>
    <property type="match status" value="1"/>
</dbReference>
<dbReference type="EMBL" id="FOWW01000001">
    <property type="protein sequence ID" value="SFO98547.1"/>
    <property type="molecule type" value="Genomic_DNA"/>
</dbReference>
<evidence type="ECO:0000256" key="2">
    <source>
        <dbReference type="ARBA" id="ARBA00022617"/>
    </source>
</evidence>
<dbReference type="OrthoDB" id="105450at2"/>
<dbReference type="GO" id="GO:0046872">
    <property type="term" value="F:metal ion binding"/>
    <property type="evidence" value="ECO:0007669"/>
    <property type="project" value="UniProtKB-KW"/>
</dbReference>
<dbReference type="STRING" id="587909.SAMN05421810_101598"/>
<name>A0A1I5LN03_9PSEU</name>
<organism evidence="9 10">
    <name type="scientific">Amycolatopsis arida</name>
    <dbReference type="NCBI Taxonomy" id="587909"/>
    <lineage>
        <taxon>Bacteria</taxon>
        <taxon>Bacillati</taxon>
        <taxon>Actinomycetota</taxon>
        <taxon>Actinomycetes</taxon>
        <taxon>Pseudonocardiales</taxon>
        <taxon>Pseudonocardiaceae</taxon>
        <taxon>Amycolatopsis</taxon>
    </lineage>
</organism>
<dbReference type="AlphaFoldDB" id="A0A1I5LN03"/>
<evidence type="ECO:0000256" key="5">
    <source>
        <dbReference type="ARBA" id="ARBA00023004"/>
    </source>
</evidence>
<evidence type="ECO:0000313" key="9">
    <source>
        <dbReference type="EMBL" id="SFO98547.1"/>
    </source>
</evidence>
<dbReference type="GO" id="GO:0051539">
    <property type="term" value="F:4 iron, 4 sulfur cluster binding"/>
    <property type="evidence" value="ECO:0007669"/>
    <property type="project" value="UniProtKB-KW"/>
</dbReference>
<evidence type="ECO:0000256" key="4">
    <source>
        <dbReference type="ARBA" id="ARBA00023002"/>
    </source>
</evidence>
<dbReference type="Gene3D" id="3.30.413.10">
    <property type="entry name" value="Sulfite Reductase Hemoprotein, domain 1"/>
    <property type="match status" value="1"/>
</dbReference>
<evidence type="ECO:0000256" key="7">
    <source>
        <dbReference type="SAM" id="MobiDB-lite"/>
    </source>
</evidence>
<reference evidence="10" key="1">
    <citation type="submission" date="2016-10" db="EMBL/GenBank/DDBJ databases">
        <authorList>
            <person name="Varghese N."/>
            <person name="Submissions S."/>
        </authorList>
    </citation>
    <scope>NUCLEOTIDE SEQUENCE [LARGE SCALE GENOMIC DNA]</scope>
    <source>
        <strain evidence="10">CGMCC 4.5579</strain>
    </source>
</reference>
<dbReference type="Proteomes" id="UP000198727">
    <property type="component" value="Unassembled WGS sequence"/>
</dbReference>
<keyword evidence="3" id="KW-0479">Metal-binding</keyword>
<protein>
    <submittedName>
        <fullName evidence="9">Precorrin-3B synthase</fullName>
    </submittedName>
</protein>
<keyword evidence="6" id="KW-0411">Iron-sulfur</keyword>
<feature type="domain" description="Nitrite/Sulfite reductase ferredoxin-like" evidence="8">
    <location>
        <begin position="23"/>
        <end position="73"/>
    </location>
</feature>
<dbReference type="SUPFAM" id="SSF55124">
    <property type="entry name" value="Nitrite/Sulfite reductase N-terminal domain-like"/>
    <property type="match status" value="2"/>
</dbReference>
<evidence type="ECO:0000256" key="1">
    <source>
        <dbReference type="ARBA" id="ARBA00022485"/>
    </source>
</evidence>
<evidence type="ECO:0000313" key="10">
    <source>
        <dbReference type="Proteomes" id="UP000198727"/>
    </source>
</evidence>
<gene>
    <name evidence="9" type="ORF">SAMN05421810_101598</name>
</gene>
<dbReference type="InterPro" id="IPR036136">
    <property type="entry name" value="Nit/Sulf_reduc_fer-like_dom_sf"/>
</dbReference>
<sequence>MATPARSHADACPGVFAPHDAADGAVARIRLPGGVLTAAQLRVLAGCAADLGDGTAHLTSRGNVQLRGLDRAEPELVRRLSAAGLLPAPGHERVRNILGSPASGLDGGEAAGLLDVRPLVRQLDAALCARPELARLPGRFLFALDDGRGDVAGEDPDVAWQAVTGREFADPNDAGFDRRNSTGPDGSGPEGALLLAGADTGLRVPAAAAVDALLGVAAAFTATRGAAWRVRELPDTGALLVAAAPLGRRAEPARLPRRAGPPVGVHPGFACVAPVLGELAATTLRGLADRSSAGVVVTPWRTLLLPGVTTPPDLPGLVTDPADPAPGVSACVGRPGCPKSRADVRADARRLLPVLPPGHRVHLAGCERRCGRPRGPHVDVLAADGGYRVGGSWVPAARVAEAAQRAGEDG</sequence>
<feature type="region of interest" description="Disordered" evidence="7">
    <location>
        <begin position="168"/>
        <end position="192"/>
    </location>
</feature>
<dbReference type="InterPro" id="IPR051329">
    <property type="entry name" value="NIR_SIR_4Fe-4S"/>
</dbReference>
<keyword evidence="1" id="KW-0004">4Fe-4S</keyword>
<dbReference type="InterPro" id="IPR005117">
    <property type="entry name" value="NiRdtase/SiRdtase_haem-b_fer"/>
</dbReference>
<keyword evidence="5" id="KW-0408">Iron</keyword>
<keyword evidence="2" id="KW-0349">Heme</keyword>
<dbReference type="SUPFAM" id="SSF56014">
    <property type="entry name" value="Nitrite and sulphite reductase 4Fe-4S domain-like"/>
    <property type="match status" value="1"/>
</dbReference>
<dbReference type="GO" id="GO:0016491">
    <property type="term" value="F:oxidoreductase activity"/>
    <property type="evidence" value="ECO:0007669"/>
    <property type="project" value="UniProtKB-KW"/>
</dbReference>
<keyword evidence="10" id="KW-1185">Reference proteome</keyword>
<evidence type="ECO:0000256" key="6">
    <source>
        <dbReference type="ARBA" id="ARBA00023014"/>
    </source>
</evidence>
<accession>A0A1I5LN03</accession>
<evidence type="ECO:0000256" key="3">
    <source>
        <dbReference type="ARBA" id="ARBA00022723"/>
    </source>
</evidence>
<proteinExistence type="predicted"/>
<dbReference type="Pfam" id="PF03460">
    <property type="entry name" value="NIR_SIR_ferr"/>
    <property type="match status" value="1"/>
</dbReference>